<accession>A0A421GEX2</accession>
<evidence type="ECO:0000313" key="3">
    <source>
        <dbReference type="EMBL" id="RLN32381.1"/>
    </source>
</evidence>
<reference evidence="1" key="1">
    <citation type="journal article" date="2015" name="Genom Data">
        <title>Genome sequences of six Phytophthora species associated with forests in New Zealand.</title>
        <authorList>
            <person name="Studholme D.J."/>
            <person name="McDougal R.L."/>
            <person name="Sambles C."/>
            <person name="Hansen E."/>
            <person name="Hardy G."/>
            <person name="Grant M."/>
            <person name="Ganley R.J."/>
            <person name="Williams N.M."/>
        </authorList>
    </citation>
    <scope>NUCLEOTIDE SEQUENCE</scope>
    <source>
        <strain evidence="1">NZFS 2646</strain>
        <strain evidence="2">NZFS 3630</strain>
    </source>
</reference>
<comment type="caution">
    <text evidence="4">The sequence shown here is derived from an EMBL/GenBank/DDBJ whole genome shotgun (WGS) entry which is preliminary data.</text>
</comment>
<protein>
    <submittedName>
        <fullName evidence="4">Uncharacterized protein</fullName>
    </submittedName>
</protein>
<dbReference type="Pfam" id="PF13366">
    <property type="entry name" value="PDDEXK_3"/>
    <property type="match status" value="1"/>
</dbReference>
<evidence type="ECO:0000313" key="6">
    <source>
        <dbReference type="Proteomes" id="UP000285883"/>
    </source>
</evidence>
<evidence type="ECO:0000313" key="5">
    <source>
        <dbReference type="Proteomes" id="UP000285624"/>
    </source>
</evidence>
<dbReference type="Proteomes" id="UP000785171">
    <property type="component" value="Unassembled WGS sequence"/>
</dbReference>
<name>A0A421GEX2_9STRA</name>
<dbReference type="EMBL" id="MBDN02000471">
    <property type="protein sequence ID" value="RLN75031.1"/>
    <property type="molecule type" value="Genomic_DNA"/>
</dbReference>
<evidence type="ECO:0000313" key="2">
    <source>
        <dbReference type="EMBL" id="KAG2519064.1"/>
    </source>
</evidence>
<evidence type="ECO:0000313" key="1">
    <source>
        <dbReference type="EMBL" id="KAG2509560.1"/>
    </source>
</evidence>
<dbReference type="InterPro" id="IPR026350">
    <property type="entry name" value="GxxExxY"/>
</dbReference>
<gene>
    <name evidence="3" type="ORF">BBI17_008122</name>
    <name evidence="4" type="ORF">BBO99_00008592</name>
    <name evidence="1" type="ORF">JM16_008638</name>
    <name evidence="2" type="ORF">JM18_006066</name>
</gene>
<reference evidence="5 6" key="2">
    <citation type="submission" date="2018-07" db="EMBL/GenBank/DDBJ databases">
        <title>Genome sequencing of oomycete isolates from Chile give support for New Zealand origin for Phytophthora kernoviae and make available the first Nothophytophthora sp. genome.</title>
        <authorList>
            <person name="Studholme D.J."/>
            <person name="Sanfuentes E."/>
            <person name="Panda P."/>
            <person name="Hill R."/>
            <person name="Sambles C."/>
            <person name="Grant M."/>
            <person name="Williams N.M."/>
            <person name="Mcdougal R.L."/>
        </authorList>
    </citation>
    <scope>NUCLEOTIDE SEQUENCE [LARGE SCALE GENOMIC DNA]</scope>
    <source>
        <strain evidence="3">Chile2</strain>
        <strain evidence="4">Chile4</strain>
    </source>
</reference>
<sequence>MAFFEFRSTGHMDCNQNSTAANKSKVCPSVSKMPESLNMKTASMDYELDISKSFSQLTTSPQNDEELQELNNNASEFQNAFEKPVIQIPHDDMESKEPIENEKEFEKEMMSIVKLVYEILGPDQREATYQKLLKIKISNRSIECEEEVEIPIMYDGNKIGSRRADLIVKLNDKTVYVLELKHVKSLDRKNLSQLKYYMDQFKIPRVPYSGGYSTISLTLPNGYYSYGNINSYIQSQLITAGAYLIH</sequence>
<evidence type="ECO:0000313" key="4">
    <source>
        <dbReference type="EMBL" id="RLN75031.1"/>
    </source>
</evidence>
<dbReference type="NCBIfam" id="TIGR04256">
    <property type="entry name" value="GxxExxY"/>
    <property type="match status" value="1"/>
</dbReference>
<proteinExistence type="predicted"/>
<reference evidence="1" key="3">
    <citation type="submission" date="2020-06" db="EMBL/GenBank/DDBJ databases">
        <authorList>
            <person name="Studholme D.J."/>
        </authorList>
    </citation>
    <scope>NUCLEOTIDE SEQUENCE</scope>
    <source>
        <strain evidence="1">NZFS 2646</strain>
        <strain evidence="2">NZFS 3630</strain>
    </source>
</reference>
<dbReference type="AlphaFoldDB" id="A0A421GEX2"/>
<dbReference type="EMBL" id="JPWU03000357">
    <property type="protein sequence ID" value="KAG2519064.1"/>
    <property type="molecule type" value="Genomic_DNA"/>
</dbReference>
<dbReference type="Proteomes" id="UP000285883">
    <property type="component" value="Unassembled WGS sequence"/>
</dbReference>
<keyword evidence="5" id="KW-1185">Reference proteome</keyword>
<dbReference type="Proteomes" id="UP000285624">
    <property type="component" value="Unassembled WGS sequence"/>
</dbReference>
<dbReference type="EMBL" id="MAYM02000837">
    <property type="protein sequence ID" value="RLN32381.1"/>
    <property type="molecule type" value="Genomic_DNA"/>
</dbReference>
<dbReference type="EMBL" id="JPWV03000533">
    <property type="protein sequence ID" value="KAG2509560.1"/>
    <property type="molecule type" value="Genomic_DNA"/>
</dbReference>
<dbReference type="Proteomes" id="UP000792063">
    <property type="component" value="Unassembled WGS sequence"/>
</dbReference>
<organism evidence="4 5">
    <name type="scientific">Phytophthora kernoviae</name>
    <dbReference type="NCBI Taxonomy" id="325452"/>
    <lineage>
        <taxon>Eukaryota</taxon>
        <taxon>Sar</taxon>
        <taxon>Stramenopiles</taxon>
        <taxon>Oomycota</taxon>
        <taxon>Peronosporomycetes</taxon>
        <taxon>Peronosporales</taxon>
        <taxon>Peronosporaceae</taxon>
        <taxon>Phytophthora</taxon>
    </lineage>
</organism>